<keyword evidence="3" id="KW-1185">Reference proteome</keyword>
<feature type="domain" description="G" evidence="1">
    <location>
        <begin position="17"/>
        <end position="160"/>
    </location>
</feature>
<dbReference type="HOGENOM" id="CLU_023805_1_1_1"/>
<dbReference type="GO" id="GO:0005525">
    <property type="term" value="F:GTP binding"/>
    <property type="evidence" value="ECO:0007669"/>
    <property type="project" value="InterPro"/>
</dbReference>
<gene>
    <name evidence="2" type="ORF">SCLCIDRAFT_115210</name>
</gene>
<dbReference type="Proteomes" id="UP000053989">
    <property type="component" value="Unassembled WGS sequence"/>
</dbReference>
<evidence type="ECO:0000313" key="3">
    <source>
        <dbReference type="Proteomes" id="UP000053989"/>
    </source>
</evidence>
<dbReference type="SUPFAM" id="SSF52540">
    <property type="entry name" value="P-loop containing nucleoside triphosphate hydrolases"/>
    <property type="match status" value="1"/>
</dbReference>
<name>A0A0C2ZSI9_9AGAM</name>
<evidence type="ECO:0000313" key="2">
    <source>
        <dbReference type="EMBL" id="KIM64498.1"/>
    </source>
</evidence>
<dbReference type="Gene3D" id="3.40.50.300">
    <property type="entry name" value="P-loop containing nucleotide triphosphate hydrolases"/>
    <property type="match status" value="1"/>
</dbReference>
<proteinExistence type="predicted"/>
<protein>
    <recommendedName>
        <fullName evidence="1">G domain-containing protein</fullName>
    </recommendedName>
</protein>
<dbReference type="AlphaFoldDB" id="A0A0C2ZSI9"/>
<dbReference type="EMBL" id="KN822028">
    <property type="protein sequence ID" value="KIM64498.1"/>
    <property type="molecule type" value="Genomic_DNA"/>
</dbReference>
<evidence type="ECO:0000259" key="1">
    <source>
        <dbReference type="Pfam" id="PF01926"/>
    </source>
</evidence>
<organism evidence="2 3">
    <name type="scientific">Scleroderma citrinum Foug A</name>
    <dbReference type="NCBI Taxonomy" id="1036808"/>
    <lineage>
        <taxon>Eukaryota</taxon>
        <taxon>Fungi</taxon>
        <taxon>Dikarya</taxon>
        <taxon>Basidiomycota</taxon>
        <taxon>Agaricomycotina</taxon>
        <taxon>Agaricomycetes</taxon>
        <taxon>Agaricomycetidae</taxon>
        <taxon>Boletales</taxon>
        <taxon>Sclerodermatineae</taxon>
        <taxon>Sclerodermataceae</taxon>
        <taxon>Scleroderma</taxon>
    </lineage>
</organism>
<dbReference type="InterPro" id="IPR006073">
    <property type="entry name" value="GTP-bd"/>
</dbReference>
<reference evidence="2 3" key="1">
    <citation type="submission" date="2014-04" db="EMBL/GenBank/DDBJ databases">
        <authorList>
            <consortium name="DOE Joint Genome Institute"/>
            <person name="Kuo A."/>
            <person name="Kohler A."/>
            <person name="Nagy L.G."/>
            <person name="Floudas D."/>
            <person name="Copeland A."/>
            <person name="Barry K.W."/>
            <person name="Cichocki N."/>
            <person name="Veneault-Fourrey C."/>
            <person name="LaButti K."/>
            <person name="Lindquist E.A."/>
            <person name="Lipzen A."/>
            <person name="Lundell T."/>
            <person name="Morin E."/>
            <person name="Murat C."/>
            <person name="Sun H."/>
            <person name="Tunlid A."/>
            <person name="Henrissat B."/>
            <person name="Grigoriev I.V."/>
            <person name="Hibbett D.S."/>
            <person name="Martin F."/>
            <person name="Nordberg H.P."/>
            <person name="Cantor M.N."/>
            <person name="Hua S.X."/>
        </authorList>
    </citation>
    <scope>NUCLEOTIDE SEQUENCE [LARGE SCALE GENOMIC DNA]</scope>
    <source>
        <strain evidence="2 3">Foug A</strain>
    </source>
</reference>
<dbReference type="InParanoid" id="A0A0C2ZSI9"/>
<reference evidence="3" key="2">
    <citation type="submission" date="2015-01" db="EMBL/GenBank/DDBJ databases">
        <title>Evolutionary Origins and Diversification of the Mycorrhizal Mutualists.</title>
        <authorList>
            <consortium name="DOE Joint Genome Institute"/>
            <consortium name="Mycorrhizal Genomics Consortium"/>
            <person name="Kohler A."/>
            <person name="Kuo A."/>
            <person name="Nagy L.G."/>
            <person name="Floudas D."/>
            <person name="Copeland A."/>
            <person name="Barry K.W."/>
            <person name="Cichocki N."/>
            <person name="Veneault-Fourrey C."/>
            <person name="LaButti K."/>
            <person name="Lindquist E.A."/>
            <person name="Lipzen A."/>
            <person name="Lundell T."/>
            <person name="Morin E."/>
            <person name="Murat C."/>
            <person name="Riley R."/>
            <person name="Ohm R."/>
            <person name="Sun H."/>
            <person name="Tunlid A."/>
            <person name="Henrissat B."/>
            <person name="Grigoriev I.V."/>
            <person name="Hibbett D.S."/>
            <person name="Martin F."/>
        </authorList>
    </citation>
    <scope>NUCLEOTIDE SEQUENCE [LARGE SCALE GENOMIC DNA]</scope>
    <source>
        <strain evidence="3">Foug A</strain>
    </source>
</reference>
<accession>A0A0C2ZSI9</accession>
<sequence length="266" mass="29894">MDPAKVKEHFNRIGCFRVLVMGRSNAGKTTILQRVCNTTELPEVFNATGEKPEMSLSPINCTNHAQRGYHNIEDELIFQSNRGFVFHDSRGFEAGSENEMEVVKSFVTDRATTIHLEKRIHAIWFCIPMTDFARTILAAEEKFFNECNTGTVPVIVVLTKTDSLVSPAIGQLIDEGLTMREAKLKAGDLAKGMLNHHRERIMEELHEFNYPPKGCISLANMNKDTADCNPLLRSTTSALNGIELQRLLISTQQTNLELNIECVVEK</sequence>
<dbReference type="CDD" id="cd00882">
    <property type="entry name" value="Ras_like_GTPase"/>
    <property type="match status" value="1"/>
</dbReference>
<dbReference type="Pfam" id="PF01926">
    <property type="entry name" value="MMR_HSR1"/>
    <property type="match status" value="1"/>
</dbReference>
<dbReference type="InterPro" id="IPR027417">
    <property type="entry name" value="P-loop_NTPase"/>
</dbReference>
<dbReference type="OrthoDB" id="59699at2759"/>